<name>A0A4C1W490_EUMVA</name>
<feature type="compositionally biased region" description="Basic and acidic residues" evidence="1">
    <location>
        <begin position="1"/>
        <end position="16"/>
    </location>
</feature>
<evidence type="ECO:0000313" key="2">
    <source>
        <dbReference type="EMBL" id="GBP46148.1"/>
    </source>
</evidence>
<gene>
    <name evidence="2" type="ORF">EVAR_26593_1</name>
</gene>
<dbReference type="EMBL" id="BGZK01000477">
    <property type="protein sequence ID" value="GBP46148.1"/>
    <property type="molecule type" value="Genomic_DNA"/>
</dbReference>
<accession>A0A4C1W490</accession>
<proteinExistence type="predicted"/>
<dbReference type="Proteomes" id="UP000299102">
    <property type="component" value="Unassembled WGS sequence"/>
</dbReference>
<comment type="caution">
    <text evidence="2">The sequence shown here is derived from an EMBL/GenBank/DDBJ whole genome shotgun (WGS) entry which is preliminary data.</text>
</comment>
<keyword evidence="3" id="KW-1185">Reference proteome</keyword>
<dbReference type="AlphaFoldDB" id="A0A4C1W490"/>
<feature type="region of interest" description="Disordered" evidence="1">
    <location>
        <begin position="1"/>
        <end position="20"/>
    </location>
</feature>
<protein>
    <submittedName>
        <fullName evidence="2">Uncharacterized protein</fullName>
    </submittedName>
</protein>
<reference evidence="2 3" key="1">
    <citation type="journal article" date="2019" name="Commun. Biol.">
        <title>The bagworm genome reveals a unique fibroin gene that provides high tensile strength.</title>
        <authorList>
            <person name="Kono N."/>
            <person name="Nakamura H."/>
            <person name="Ohtoshi R."/>
            <person name="Tomita M."/>
            <person name="Numata K."/>
            <person name="Arakawa K."/>
        </authorList>
    </citation>
    <scope>NUCLEOTIDE SEQUENCE [LARGE SCALE GENOMIC DNA]</scope>
</reference>
<evidence type="ECO:0000313" key="3">
    <source>
        <dbReference type="Proteomes" id="UP000299102"/>
    </source>
</evidence>
<evidence type="ECO:0000256" key="1">
    <source>
        <dbReference type="SAM" id="MobiDB-lite"/>
    </source>
</evidence>
<sequence>MKRGAPRDENKNRNDNLKSYADVARGRGLQIRLPANFAPSPPFAALESPIEGARPVAPRTPARPINNVRFNLLNIRERERRNKYYGAVGKSRAATRRSINI</sequence>
<organism evidence="2 3">
    <name type="scientific">Eumeta variegata</name>
    <name type="common">Bagworm moth</name>
    <name type="synonym">Eumeta japonica</name>
    <dbReference type="NCBI Taxonomy" id="151549"/>
    <lineage>
        <taxon>Eukaryota</taxon>
        <taxon>Metazoa</taxon>
        <taxon>Ecdysozoa</taxon>
        <taxon>Arthropoda</taxon>
        <taxon>Hexapoda</taxon>
        <taxon>Insecta</taxon>
        <taxon>Pterygota</taxon>
        <taxon>Neoptera</taxon>
        <taxon>Endopterygota</taxon>
        <taxon>Lepidoptera</taxon>
        <taxon>Glossata</taxon>
        <taxon>Ditrysia</taxon>
        <taxon>Tineoidea</taxon>
        <taxon>Psychidae</taxon>
        <taxon>Oiketicinae</taxon>
        <taxon>Eumeta</taxon>
    </lineage>
</organism>